<organism evidence="1 2">
    <name type="scientific">Streptomyces katrae</name>
    <dbReference type="NCBI Taxonomy" id="68223"/>
    <lineage>
        <taxon>Bacteria</taxon>
        <taxon>Bacillati</taxon>
        <taxon>Actinomycetota</taxon>
        <taxon>Actinomycetes</taxon>
        <taxon>Kitasatosporales</taxon>
        <taxon>Streptomycetaceae</taxon>
        <taxon>Streptomyces</taxon>
    </lineage>
</organism>
<protein>
    <submittedName>
        <fullName evidence="1">DUF6213 family protein</fullName>
    </submittedName>
</protein>
<dbReference type="Pfam" id="PF19719">
    <property type="entry name" value="DUF6213"/>
    <property type="match status" value="1"/>
</dbReference>
<accession>A0ABT7GQI9</accession>
<gene>
    <name evidence="1" type="ORF">QEZ40_007348</name>
</gene>
<dbReference type="Proteomes" id="UP001223390">
    <property type="component" value="Unassembled WGS sequence"/>
</dbReference>
<dbReference type="EMBL" id="JASITI010000009">
    <property type="protein sequence ID" value="MDK9495862.1"/>
    <property type="molecule type" value="Genomic_DNA"/>
</dbReference>
<reference evidence="1 2" key="1">
    <citation type="submission" date="2023-05" db="EMBL/GenBank/DDBJ databases">
        <title>Sequencing and Assembly of Streptomyces sp. NP73.</title>
        <authorList>
            <person name="Konwar A.N."/>
            <person name="Saikia K."/>
            <person name="Thakur D."/>
        </authorList>
    </citation>
    <scope>NUCLEOTIDE SEQUENCE [LARGE SCALE GENOMIC DNA]</scope>
    <source>
        <strain evidence="1 2">NP73</strain>
    </source>
</reference>
<keyword evidence="2" id="KW-1185">Reference proteome</keyword>
<dbReference type="RefSeq" id="WP_125815372.1">
    <property type="nucleotide sequence ID" value="NZ_JASITI010000009.1"/>
</dbReference>
<sequence>MNASIPLVSVPDGGVLIPADEVTGLLRHLAGEWLYVVYHEQVPLDPRTTLGLAGVLMAFADRIDAECIAYLPGPEEDPGR</sequence>
<comment type="caution">
    <text evidence="1">The sequence shown here is derived from an EMBL/GenBank/DDBJ whole genome shotgun (WGS) entry which is preliminary data.</text>
</comment>
<name>A0ABT7GQI9_9ACTN</name>
<proteinExistence type="predicted"/>
<evidence type="ECO:0000313" key="2">
    <source>
        <dbReference type="Proteomes" id="UP001223390"/>
    </source>
</evidence>
<evidence type="ECO:0000313" key="1">
    <source>
        <dbReference type="EMBL" id="MDK9495862.1"/>
    </source>
</evidence>
<dbReference type="InterPro" id="IPR046185">
    <property type="entry name" value="DUF6213"/>
</dbReference>